<reference evidence="1 2" key="2">
    <citation type="journal article" date="2017" name="Front. Plant Sci.">
        <title>Gene Classification and Mining of Molecular Markers Useful in Red Clover (Trifolium pratense) Breeding.</title>
        <authorList>
            <person name="Istvanek J."/>
            <person name="Dluhosova J."/>
            <person name="Dluhos P."/>
            <person name="Patkova L."/>
            <person name="Nedelnik J."/>
            <person name="Repkova J."/>
        </authorList>
    </citation>
    <scope>NUCLEOTIDE SEQUENCE [LARGE SCALE GENOMIC DNA]</scope>
    <source>
        <strain evidence="2">cv. Tatra</strain>
        <tissue evidence="1">Young leaves</tissue>
    </source>
</reference>
<organism evidence="1 2">
    <name type="scientific">Trifolium pratense</name>
    <name type="common">Red clover</name>
    <dbReference type="NCBI Taxonomy" id="57577"/>
    <lineage>
        <taxon>Eukaryota</taxon>
        <taxon>Viridiplantae</taxon>
        <taxon>Streptophyta</taxon>
        <taxon>Embryophyta</taxon>
        <taxon>Tracheophyta</taxon>
        <taxon>Spermatophyta</taxon>
        <taxon>Magnoliopsida</taxon>
        <taxon>eudicotyledons</taxon>
        <taxon>Gunneridae</taxon>
        <taxon>Pentapetalae</taxon>
        <taxon>rosids</taxon>
        <taxon>fabids</taxon>
        <taxon>Fabales</taxon>
        <taxon>Fabaceae</taxon>
        <taxon>Papilionoideae</taxon>
        <taxon>50 kb inversion clade</taxon>
        <taxon>NPAAA clade</taxon>
        <taxon>Hologalegina</taxon>
        <taxon>IRL clade</taxon>
        <taxon>Trifolieae</taxon>
        <taxon>Trifolium</taxon>
    </lineage>
</organism>
<reference evidence="1 2" key="1">
    <citation type="journal article" date="2014" name="Am. J. Bot.">
        <title>Genome assembly and annotation for red clover (Trifolium pratense; Fabaceae).</title>
        <authorList>
            <person name="Istvanek J."/>
            <person name="Jaros M."/>
            <person name="Krenek A."/>
            <person name="Repkova J."/>
        </authorList>
    </citation>
    <scope>NUCLEOTIDE SEQUENCE [LARGE SCALE GENOMIC DNA]</scope>
    <source>
        <strain evidence="2">cv. Tatra</strain>
        <tissue evidence="1">Young leaves</tissue>
    </source>
</reference>
<dbReference type="AlphaFoldDB" id="A0A2K3NE84"/>
<dbReference type="EMBL" id="ASHM01019999">
    <property type="protein sequence ID" value="PNY01352.1"/>
    <property type="molecule type" value="Genomic_DNA"/>
</dbReference>
<sequence length="103" mass="11352">MAFGMSGSRLSLIIGLTEMDSNPIVQKRWIAVNPFRGLIHGRGWSEPHWSAGTRCPLLLQSPYAHCPHCGSFQIVEQIAIGTENIYVAHPFATDAAETCHFSD</sequence>
<dbReference type="Proteomes" id="UP000236291">
    <property type="component" value="Unassembled WGS sequence"/>
</dbReference>
<evidence type="ECO:0008006" key="3">
    <source>
        <dbReference type="Google" id="ProtNLM"/>
    </source>
</evidence>
<protein>
    <recommendedName>
        <fullName evidence="3">Transposase</fullName>
    </recommendedName>
</protein>
<evidence type="ECO:0000313" key="1">
    <source>
        <dbReference type="EMBL" id="PNY01352.1"/>
    </source>
</evidence>
<accession>A0A2K3NE84</accession>
<proteinExistence type="predicted"/>
<name>A0A2K3NE84_TRIPR</name>
<evidence type="ECO:0000313" key="2">
    <source>
        <dbReference type="Proteomes" id="UP000236291"/>
    </source>
</evidence>
<gene>
    <name evidence="1" type="ORF">L195_g024644</name>
</gene>
<comment type="caution">
    <text evidence="1">The sequence shown here is derived from an EMBL/GenBank/DDBJ whole genome shotgun (WGS) entry which is preliminary data.</text>
</comment>